<keyword evidence="5" id="KW-0813">Transport</keyword>
<evidence type="ECO:0000256" key="13">
    <source>
        <dbReference type="ARBA" id="ARBA00023136"/>
    </source>
</evidence>
<evidence type="ECO:0000256" key="11">
    <source>
        <dbReference type="ARBA" id="ARBA00023027"/>
    </source>
</evidence>
<sequence length="169" mass="18994">MTLCISQMFLCYMAMWACAAFCKMKHPASTGIILMIQTILISLITNNFSQSAWFSYMLFLVFLGGMLVLFIYLTSVASNELFSSKVHWVMMGVMIMMTMPILMMLDPLPLSNNTPDTEMMTTSPEVMMSSLFNYPYSLLTVGVIAYLFLTLIVVVKITESHSGPLRSSN</sequence>
<accession>A0A6C0R1N0</accession>
<evidence type="ECO:0000256" key="10">
    <source>
        <dbReference type="ARBA" id="ARBA00022989"/>
    </source>
</evidence>
<feature type="transmembrane region" description="Helical" evidence="16">
    <location>
        <begin position="54"/>
        <end position="74"/>
    </location>
</feature>
<evidence type="ECO:0000256" key="7">
    <source>
        <dbReference type="ARBA" id="ARBA00022692"/>
    </source>
</evidence>
<evidence type="ECO:0000256" key="12">
    <source>
        <dbReference type="ARBA" id="ARBA00023128"/>
    </source>
</evidence>
<evidence type="ECO:0000313" key="18">
    <source>
        <dbReference type="EMBL" id="QHZ87415.1"/>
    </source>
</evidence>
<dbReference type="EMBL" id="MK951660">
    <property type="protein sequence ID" value="QHZ87415.1"/>
    <property type="molecule type" value="Genomic_DNA"/>
</dbReference>
<evidence type="ECO:0000256" key="6">
    <source>
        <dbReference type="ARBA" id="ARBA00022660"/>
    </source>
</evidence>
<keyword evidence="13 16" id="KW-0472">Membrane</keyword>
<dbReference type="EC" id="7.1.1.2" evidence="3"/>
<evidence type="ECO:0000256" key="3">
    <source>
        <dbReference type="ARBA" id="ARBA00012944"/>
    </source>
</evidence>
<dbReference type="GO" id="GO:0008137">
    <property type="term" value="F:NADH dehydrogenase (ubiquinone) activity"/>
    <property type="evidence" value="ECO:0007669"/>
    <property type="project" value="UniProtKB-EC"/>
</dbReference>
<evidence type="ECO:0000256" key="16">
    <source>
        <dbReference type="SAM" id="Phobius"/>
    </source>
</evidence>
<feature type="signal peptide" evidence="17">
    <location>
        <begin position="1"/>
        <end position="20"/>
    </location>
</feature>
<keyword evidence="8" id="KW-1278">Translocase</keyword>
<evidence type="ECO:0000256" key="9">
    <source>
        <dbReference type="ARBA" id="ARBA00022982"/>
    </source>
</evidence>
<evidence type="ECO:0000256" key="5">
    <source>
        <dbReference type="ARBA" id="ARBA00022448"/>
    </source>
</evidence>
<reference evidence="18" key="1">
    <citation type="journal article" date="2019" name="Sci. Rep.">
        <title>The mitochondrial genomes of palaeopteran insects and insights into the early insect relationships.</title>
        <authorList>
            <person name="Song N."/>
            <person name="Li X."/>
            <person name="Yin X."/>
            <person name="Li X."/>
            <person name="Yin J."/>
            <person name="Pan P."/>
        </authorList>
    </citation>
    <scope>NUCLEOTIDE SEQUENCE</scope>
</reference>
<keyword evidence="17" id="KW-0732">Signal</keyword>
<keyword evidence="7 16" id="KW-0812">Transmembrane</keyword>
<feature type="transmembrane region" description="Helical" evidence="16">
    <location>
        <begin position="134"/>
        <end position="157"/>
    </location>
</feature>
<comment type="subcellular location">
    <subcellularLocation>
        <location evidence="1">Mitochondrion membrane</location>
        <topology evidence="1">Multi-pass membrane protein</topology>
    </subcellularLocation>
</comment>
<dbReference type="PANTHER" id="PTHR11435">
    <property type="entry name" value="NADH UBIQUINONE OXIDOREDUCTASE SUBUNIT ND6"/>
    <property type="match status" value="1"/>
</dbReference>
<gene>
    <name evidence="18" type="primary">nad6</name>
</gene>
<feature type="transmembrane region" description="Helical" evidence="16">
    <location>
        <begin position="86"/>
        <end position="105"/>
    </location>
</feature>
<comment type="catalytic activity">
    <reaction evidence="15">
        <text>a ubiquinone + NADH + 5 H(+)(in) = a ubiquinol + NAD(+) + 4 H(+)(out)</text>
        <dbReference type="Rhea" id="RHEA:29091"/>
        <dbReference type="Rhea" id="RHEA-COMP:9565"/>
        <dbReference type="Rhea" id="RHEA-COMP:9566"/>
        <dbReference type="ChEBI" id="CHEBI:15378"/>
        <dbReference type="ChEBI" id="CHEBI:16389"/>
        <dbReference type="ChEBI" id="CHEBI:17976"/>
        <dbReference type="ChEBI" id="CHEBI:57540"/>
        <dbReference type="ChEBI" id="CHEBI:57945"/>
        <dbReference type="EC" id="7.1.1.2"/>
    </reaction>
</comment>
<protein>
    <recommendedName>
        <fullName evidence="4">NADH-ubiquinone oxidoreductase chain 6</fullName>
        <ecNumber evidence="3">7.1.1.2</ecNumber>
    </recommendedName>
    <alternativeName>
        <fullName evidence="14">NADH dehydrogenase subunit 6</fullName>
    </alternativeName>
</protein>
<keyword evidence="9" id="KW-0249">Electron transport</keyword>
<proteinExistence type="inferred from homology"/>
<dbReference type="AlphaFoldDB" id="A0A6C0R1N0"/>
<evidence type="ECO:0000256" key="4">
    <source>
        <dbReference type="ARBA" id="ARBA00021095"/>
    </source>
</evidence>
<feature type="chain" id="PRO_5025468652" description="NADH-ubiquinone oxidoreductase chain 6" evidence="17">
    <location>
        <begin position="21"/>
        <end position="169"/>
    </location>
</feature>
<geneLocation type="mitochondrion" evidence="18"/>
<comment type="similarity">
    <text evidence="2">Belongs to the complex I subunit 6 family.</text>
</comment>
<feature type="transmembrane region" description="Helical" evidence="16">
    <location>
        <begin position="29"/>
        <end position="48"/>
    </location>
</feature>
<evidence type="ECO:0000256" key="17">
    <source>
        <dbReference type="SAM" id="SignalP"/>
    </source>
</evidence>
<dbReference type="InterPro" id="IPR050269">
    <property type="entry name" value="ComplexI_Subunit6"/>
</dbReference>
<organism evidence="18">
    <name type="scientific">Mnais tenuis</name>
    <dbReference type="NCBI Taxonomy" id="193267"/>
    <lineage>
        <taxon>Eukaryota</taxon>
        <taxon>Metazoa</taxon>
        <taxon>Ecdysozoa</taxon>
        <taxon>Arthropoda</taxon>
        <taxon>Hexapoda</taxon>
        <taxon>Insecta</taxon>
        <taxon>Pterygota</taxon>
        <taxon>Palaeoptera</taxon>
        <taxon>Odonata</taxon>
        <taxon>Zygoptera</taxon>
        <taxon>Calopterygidae</taxon>
        <taxon>Mnais</taxon>
    </lineage>
</organism>
<evidence type="ECO:0000256" key="2">
    <source>
        <dbReference type="ARBA" id="ARBA00005698"/>
    </source>
</evidence>
<dbReference type="PANTHER" id="PTHR11435:SF1">
    <property type="entry name" value="NADH-UBIQUINONE OXIDOREDUCTASE CHAIN 6"/>
    <property type="match status" value="1"/>
</dbReference>
<evidence type="ECO:0000256" key="14">
    <source>
        <dbReference type="ARBA" id="ARBA00031019"/>
    </source>
</evidence>
<name>A0A6C0R1N0_9ODON</name>
<keyword evidence="12 18" id="KW-0496">Mitochondrion</keyword>
<keyword evidence="11" id="KW-0520">NAD</keyword>
<evidence type="ECO:0000256" key="15">
    <source>
        <dbReference type="ARBA" id="ARBA00049551"/>
    </source>
</evidence>
<keyword evidence="6" id="KW-0679">Respiratory chain</keyword>
<evidence type="ECO:0000256" key="1">
    <source>
        <dbReference type="ARBA" id="ARBA00004225"/>
    </source>
</evidence>
<evidence type="ECO:0000256" key="8">
    <source>
        <dbReference type="ARBA" id="ARBA00022967"/>
    </source>
</evidence>
<dbReference type="GO" id="GO:0031966">
    <property type="term" value="C:mitochondrial membrane"/>
    <property type="evidence" value="ECO:0007669"/>
    <property type="project" value="UniProtKB-SubCell"/>
</dbReference>
<keyword evidence="10 16" id="KW-1133">Transmembrane helix</keyword>